<dbReference type="Pfam" id="PF22607">
    <property type="entry name" value="FAD_binding-like"/>
    <property type="match status" value="1"/>
</dbReference>
<evidence type="ECO:0000313" key="4">
    <source>
        <dbReference type="Proteomes" id="UP000887226"/>
    </source>
</evidence>
<comment type="caution">
    <text evidence="3">The sequence shown here is derived from an EMBL/GenBank/DDBJ whole genome shotgun (WGS) entry which is preliminary data.</text>
</comment>
<dbReference type="SUPFAM" id="SSF54373">
    <property type="entry name" value="FAD-linked reductases, C-terminal domain"/>
    <property type="match status" value="1"/>
</dbReference>
<gene>
    <name evidence="3" type="ORF">BJ878DRAFT_576152</name>
</gene>
<feature type="signal peptide" evidence="1">
    <location>
        <begin position="1"/>
        <end position="18"/>
    </location>
</feature>
<feature type="domain" description="2,6-dihydroxypyridine 3-monooxygenase substrate binding" evidence="2">
    <location>
        <begin position="154"/>
        <end position="250"/>
    </location>
</feature>
<dbReference type="PANTHER" id="PTHR47469">
    <property type="entry name" value="MONOOXYGENASE-LIKE"/>
    <property type="match status" value="1"/>
</dbReference>
<dbReference type="Proteomes" id="UP000887226">
    <property type="component" value="Unassembled WGS sequence"/>
</dbReference>
<dbReference type="PANTHER" id="PTHR47469:SF2">
    <property type="entry name" value="OS06G0597600 PROTEIN"/>
    <property type="match status" value="1"/>
</dbReference>
<dbReference type="AlphaFoldDB" id="A0A9P7Z2X9"/>
<name>A0A9P7Z2X9_9HELO</name>
<feature type="chain" id="PRO_5040344542" description="2,6-dihydroxypyridine 3-monooxygenase substrate binding domain-containing protein" evidence="1">
    <location>
        <begin position="19"/>
        <end position="314"/>
    </location>
</feature>
<keyword evidence="4" id="KW-1185">Reference proteome</keyword>
<reference evidence="3" key="1">
    <citation type="journal article" date="2021" name="IMA Fungus">
        <title>Genomic characterization of three marine fungi, including Emericellopsis atlantica sp. nov. with signatures of a generalist lifestyle and marine biomass degradation.</title>
        <authorList>
            <person name="Hagestad O.C."/>
            <person name="Hou L."/>
            <person name="Andersen J.H."/>
            <person name="Hansen E.H."/>
            <person name="Altermark B."/>
            <person name="Li C."/>
            <person name="Kuhnert E."/>
            <person name="Cox R.J."/>
            <person name="Crous P.W."/>
            <person name="Spatafora J.W."/>
            <person name="Lail K."/>
            <person name="Amirebrahimi M."/>
            <person name="Lipzen A."/>
            <person name="Pangilinan J."/>
            <person name="Andreopoulos W."/>
            <person name="Hayes R.D."/>
            <person name="Ng V."/>
            <person name="Grigoriev I.V."/>
            <person name="Jackson S.A."/>
            <person name="Sutton T.D.S."/>
            <person name="Dobson A.D.W."/>
            <person name="Rama T."/>
        </authorList>
    </citation>
    <scope>NUCLEOTIDE SEQUENCE</scope>
    <source>
        <strain evidence="3">TRa3180A</strain>
    </source>
</reference>
<organism evidence="3 4">
    <name type="scientific">Calycina marina</name>
    <dbReference type="NCBI Taxonomy" id="1763456"/>
    <lineage>
        <taxon>Eukaryota</taxon>
        <taxon>Fungi</taxon>
        <taxon>Dikarya</taxon>
        <taxon>Ascomycota</taxon>
        <taxon>Pezizomycotina</taxon>
        <taxon>Leotiomycetes</taxon>
        <taxon>Helotiales</taxon>
        <taxon>Pezizellaceae</taxon>
        <taxon>Calycina</taxon>
    </lineage>
</organism>
<evidence type="ECO:0000313" key="3">
    <source>
        <dbReference type="EMBL" id="KAG9243933.1"/>
    </source>
</evidence>
<dbReference type="Gene3D" id="3.30.9.60">
    <property type="match status" value="1"/>
</dbReference>
<dbReference type="OrthoDB" id="16820at2759"/>
<dbReference type="InterPro" id="IPR053212">
    <property type="entry name" value="DHP_3-monooxygenase"/>
</dbReference>
<dbReference type="SUPFAM" id="SSF51905">
    <property type="entry name" value="FAD/NAD(P)-binding domain"/>
    <property type="match status" value="1"/>
</dbReference>
<proteinExistence type="predicted"/>
<dbReference type="InterPro" id="IPR054707">
    <property type="entry name" value="DhpH_subs-bd"/>
</dbReference>
<evidence type="ECO:0000259" key="2">
    <source>
        <dbReference type="Pfam" id="PF22607"/>
    </source>
</evidence>
<evidence type="ECO:0000256" key="1">
    <source>
        <dbReference type="SAM" id="SignalP"/>
    </source>
</evidence>
<protein>
    <recommendedName>
        <fullName evidence="2">2,6-dihydroxypyridine 3-monooxygenase substrate binding domain-containing protein</fullName>
    </recommendedName>
</protein>
<dbReference type="EMBL" id="MU253941">
    <property type="protein sequence ID" value="KAG9243933.1"/>
    <property type="molecule type" value="Genomic_DNA"/>
</dbReference>
<dbReference type="InterPro" id="IPR036188">
    <property type="entry name" value="FAD/NAD-bd_sf"/>
</dbReference>
<accession>A0A9P7Z2X9</accession>
<sequence>MPLNIITVGGFLAGIVAGGEIPAFMEQYDRIKIPLAVASKQRLYLNKKGKITGREDKQQYMTSWDRVYYICRANLDCVQSKYTSDAAVKDLTGEGSSVYQHGVAVMGIEEGPQKFRLVYKSTLFGEENDGEKSMEADFVIVAEGSSSNIRKESCGEDILGYTIPDQGVVTPGERMIKWVWYINIKGDSDEYQHIMTDTCGATYRLTLPAGGHMLPGVWEARKKDAVATLPPQFTELVAKTQTNFVQAITDLEPLTYKKCWLLGEKAVLAGDALAVSGHILLRLRRKLLCILRDLAEQGVFLGNRSQFGNHLLAD</sequence>
<keyword evidence="1" id="KW-0732">Signal</keyword>